<feature type="non-terminal residue" evidence="1">
    <location>
        <position position="109"/>
    </location>
</feature>
<sequence length="109" mass="12905">MEYKDMYEQIRKEAWDKWNHQYYSVEDGSGGWTRGLGLGACGERAWFVEERRHNTATITKINRLLIGHCNNRKFRHQMKIIRDPYCNLCGADQEQDLKHFFLDCAFTAA</sequence>
<evidence type="ECO:0000313" key="1">
    <source>
        <dbReference type="EMBL" id="JAG13569.1"/>
    </source>
</evidence>
<gene>
    <name evidence="1" type="primary">RPUSD3</name>
    <name evidence="1" type="ORF">CM83_9297</name>
</gene>
<protein>
    <submittedName>
        <fullName evidence="1">RNA pseudouridylate synthase domain-containing protein 3</fullName>
    </submittedName>
</protein>
<reference evidence="1" key="2">
    <citation type="submission" date="2014-07" db="EMBL/GenBank/DDBJ databases">
        <authorList>
            <person name="Hull J."/>
        </authorList>
    </citation>
    <scope>NUCLEOTIDE SEQUENCE</scope>
</reference>
<organism evidence="1">
    <name type="scientific">Lygus hesperus</name>
    <name type="common">Western plant bug</name>
    <dbReference type="NCBI Taxonomy" id="30085"/>
    <lineage>
        <taxon>Eukaryota</taxon>
        <taxon>Metazoa</taxon>
        <taxon>Ecdysozoa</taxon>
        <taxon>Arthropoda</taxon>
        <taxon>Hexapoda</taxon>
        <taxon>Insecta</taxon>
        <taxon>Pterygota</taxon>
        <taxon>Neoptera</taxon>
        <taxon>Paraneoptera</taxon>
        <taxon>Hemiptera</taxon>
        <taxon>Heteroptera</taxon>
        <taxon>Panheteroptera</taxon>
        <taxon>Cimicomorpha</taxon>
        <taxon>Miridae</taxon>
        <taxon>Mirini</taxon>
        <taxon>Lygus</taxon>
    </lineage>
</organism>
<reference evidence="1" key="1">
    <citation type="journal article" date="2014" name="PLoS ONE">
        <title>Transcriptome-Based Identification of ABC Transporters in the Western Tarnished Plant Bug Lygus hesperus.</title>
        <authorList>
            <person name="Hull J.J."/>
            <person name="Chaney K."/>
            <person name="Geib S.M."/>
            <person name="Fabrick J.A."/>
            <person name="Brent C.S."/>
            <person name="Walsh D."/>
            <person name="Lavine L.C."/>
        </authorList>
    </citation>
    <scope>NUCLEOTIDE SEQUENCE</scope>
</reference>
<dbReference type="EMBL" id="GBHO01030035">
    <property type="protein sequence ID" value="JAG13569.1"/>
    <property type="molecule type" value="Transcribed_RNA"/>
</dbReference>
<name>A0A0A9X0R9_LYGHE</name>
<proteinExistence type="predicted"/>
<accession>A0A0A9X0R9</accession>
<dbReference type="AlphaFoldDB" id="A0A0A9X0R9"/>